<reference evidence="7" key="2">
    <citation type="submission" date="2023-06" db="EMBL/GenBank/DDBJ databases">
        <authorList>
            <consortium name="Lawrence Berkeley National Laboratory"/>
            <person name="Haridas S."/>
            <person name="Hensen N."/>
            <person name="Bonometti L."/>
            <person name="Westerberg I."/>
            <person name="Brannstrom I.O."/>
            <person name="Guillou S."/>
            <person name="Cros-Aarteil S."/>
            <person name="Calhoun S."/>
            <person name="Kuo A."/>
            <person name="Mondo S."/>
            <person name="Pangilinan J."/>
            <person name="Riley R."/>
            <person name="Labutti K."/>
            <person name="Andreopoulos B."/>
            <person name="Lipzen A."/>
            <person name="Chen C."/>
            <person name="Yanf M."/>
            <person name="Daum C."/>
            <person name="Ng V."/>
            <person name="Clum A."/>
            <person name="Steindorff A."/>
            <person name="Ohm R."/>
            <person name="Martin F."/>
            <person name="Silar P."/>
            <person name="Natvig D."/>
            <person name="Lalanne C."/>
            <person name="Gautier V."/>
            <person name="Ament-Velasquez S.L."/>
            <person name="Kruys A."/>
            <person name="Hutchinson M.I."/>
            <person name="Powell A.J."/>
            <person name="Barry K."/>
            <person name="Miller A.N."/>
            <person name="Grigoriev I.V."/>
            <person name="Debuchy R."/>
            <person name="Gladieux P."/>
            <person name="Thoren M.H."/>
            <person name="Johannesson H."/>
        </authorList>
    </citation>
    <scope>NUCLEOTIDE SEQUENCE</scope>
    <source>
        <strain evidence="7">CBS 118394</strain>
    </source>
</reference>
<evidence type="ECO:0000256" key="4">
    <source>
        <dbReference type="ARBA" id="ARBA00022829"/>
    </source>
</evidence>
<dbReference type="InterPro" id="IPR005314">
    <property type="entry name" value="Peptidase_C50"/>
</dbReference>
<dbReference type="InterPro" id="IPR030397">
    <property type="entry name" value="SEPARIN_core_dom"/>
</dbReference>
<comment type="caution">
    <text evidence="7">The sequence shown here is derived from an EMBL/GenBank/DDBJ whole genome shotgun (WGS) entry which is preliminary data.</text>
</comment>
<dbReference type="PROSITE" id="PS51700">
    <property type="entry name" value="SEPARIN"/>
    <property type="match status" value="1"/>
</dbReference>
<keyword evidence="3" id="KW-0378">Hydrolase</keyword>
<organism evidence="7 8">
    <name type="scientific">Apodospora peruviana</name>
    <dbReference type="NCBI Taxonomy" id="516989"/>
    <lineage>
        <taxon>Eukaryota</taxon>
        <taxon>Fungi</taxon>
        <taxon>Dikarya</taxon>
        <taxon>Ascomycota</taxon>
        <taxon>Pezizomycotina</taxon>
        <taxon>Sordariomycetes</taxon>
        <taxon>Sordariomycetidae</taxon>
        <taxon>Sordariales</taxon>
        <taxon>Lasiosphaeriaceae</taxon>
        <taxon>Apodospora</taxon>
    </lineage>
</organism>
<dbReference type="GO" id="GO:0044732">
    <property type="term" value="C:mitotic spindle pole body"/>
    <property type="evidence" value="ECO:0007669"/>
    <property type="project" value="TreeGrafter"/>
</dbReference>
<protein>
    <recommendedName>
        <fullName evidence="2">separase</fullName>
        <ecNumber evidence="2">3.4.22.49</ecNumber>
    </recommendedName>
</protein>
<sequence length="2153" mass="236015">MDTPLAQADAVRTAVSSVATCSPTATALLKSLLLPKDNTETTVPTRSDSRAATASKTSRSRATTAKSSAADKNGLSTKDKAALATHVVNATLRALGEAAKPSSTNPPTPVRRGTEDAELVKTAARNARNALRRSNSAPMTPLQPRSLNRVLTSPVATRQARSPSRSANNTNLLSAVECARVAFATLRQIHGSGKIKLPELQLESGMSALVGKLIALGLHEQAIKELRILRKRLEGSSASETKKTTKEPNATVETKNATQAFAEILDFGEVKASGATLSLIITTQIQALRVLSATKKPAYIEVAVPHLLHSNTTSPTNLLLQAAQGKDADTAKIARQMETVAQCLLSLTPNVSSKDDSLGVESRLSISPTSALELQALALEARLHWWKLASHHGDVEKDIMLPLSRCLGAFVRRSQGSGRSVYGTCFPVFNRINKLLQAQGARPSRGSKFPLAGIHQTLATLAREAGQLKDAVGWASLIRQAMDSKQESIAKSCSAAAQLLALHLKDPEKYFQDESLLQVVLDGIQGPLKGDISELDELLANVCLVRRSATNYLLALNKGEDGVFQCSDTSKELLETFILQCPRFCLRWLGKPPEPKSSTKDYLRYEQRRQVLLKSVSNILDSALMTVKTRLDQNRMAWDLMESVLTESATLLDNMGDLGTSDSPTSYYVKISHFYYLQYSILRQHAIDPKDPAPMRALRRSVECVKHRSSAEKEKAQLTIKLERMADLCRTLGRSDQALGALQSIRTSLVEDGVLKAVAQALATESPNNAWTGDERAESLSRALYSISRMEQVWIDWTLDLSEPEQAAALEHRLRFILLGSGRKQEDITLEHPTVDGLLRIYIPTRFPVRRMRVLLYLLCSAIGNSAKESELRSITRDAAQVEEQGSLEEDSGLKSFLAHMKTFYNSLTALIDGYPDPDVLGQSVSTWRSIISSCQNRTELEKSIDDVPGLLNHLQSVADFLRMRGQEQTLATVLELAADISRVAEGPRPEDSINHDAYLALQYTNLGNSSKAEQIFSRAEEYAGLHDAVPSDALASFHLAFTEHHLALGNLTKAEEHLSQARVAVGTESALQKVPRVRRKYLVAYAYYLHSLTALQRGDSHHALAHSRESVRVLYQDWVKLESRITPKSSPDASAVDDLTLRMSTMDTKQGPSTVILGPEFWKLFPWLYRNIIRLSAIYAHLGMFQETMYYAEQAQKMANSADSEFYKAGCAAWMASVFVKAASPDKALDFLHEAGNLLPDDDRSYASAGLACDVGSMYLDLKNNEGAETMIAKAEAVLENIAAAAAAPVPPESDNTTGLEEMSKLKIDPKLTRATTRKAVTKAPAKRAPRKTTAATVKAKKAIATPKPVAVVEDIRVSKLRASILVQKAASTLGRKEWAAALAILKEAMGASKATDLLPAGQVARAVCLLGISMEQMARDPVFSVIQDSTISFPAIVAASSHDRNSDRHSVAKTTPPRKTTRGNPTPATQRASSKEPSSRMYVESLREAQEYLLEAHSVATVSSDASLVHRISVMLQNVGLLLAATSSKGRMTIHNSGHTCYSVELARNLTWRRERKALVLERNAQKADGSAWPASLESTKPPRSSLGLLLDLNRFQRDYIDIIPKPWSVISVSLSDNNHDLCITKLQAGHSPFVIRLPLERASSRDADNAVFNFQQGRAELLEIIERTNQTCHDTRDMTVKGAKSAWWADREGLDGRLKELLESIEQIWLGGFRGIFSQHHRRPDLLARFQKSFLDILDKHLPSRRQVLRGRSNKTKAAAAATSASANKVTLDPRILELFVGLGDATAQDVDFDDELTDLLYFVVDILQFHGERNAYDEIDFDSMAVETFDALCAYHSAAADTEGRSDDVHTILMLDKSLHVFPWESLPCLRGCAVSRMPSLVCLRRLILEQQQQERKHKSNGEKAARPATPSSAASSGPEANEQKQQPEGHHVSAASGTFILNPSCDLKSTQTMFEQPLTSQLPATFSSSTSWKKIVARPPTEAEFEQALSSSDILLYFGHGSGAQYIRGKTIRKLDRCRATVLLMGCSSARLADAGEFEVYGPAWNYMMAGCPAVVGTLWDVTDKDIDRFAGRVLEEWGLVDQGVFSSGENSCNRRVRTSNNKGKGVAGGRGRSSLVQAVNRARGVCKFRYVNAASVVVYGIPVYVDR</sequence>
<feature type="compositionally biased region" description="Low complexity" evidence="5">
    <location>
        <begin position="1911"/>
        <end position="1925"/>
    </location>
</feature>
<dbReference type="EC" id="3.4.22.49" evidence="2"/>
<feature type="region of interest" description="Disordered" evidence="5">
    <location>
        <begin position="1898"/>
        <end position="1936"/>
    </location>
</feature>
<dbReference type="GO" id="GO:0005634">
    <property type="term" value="C:nucleus"/>
    <property type="evidence" value="ECO:0007669"/>
    <property type="project" value="InterPro"/>
</dbReference>
<dbReference type="Gene3D" id="1.25.40.10">
    <property type="entry name" value="Tetratricopeptide repeat domain"/>
    <property type="match status" value="1"/>
</dbReference>
<feature type="domain" description="Peptidase C50" evidence="6">
    <location>
        <begin position="1939"/>
        <end position="2043"/>
    </location>
</feature>
<dbReference type="GO" id="GO:0006508">
    <property type="term" value="P:proteolysis"/>
    <property type="evidence" value="ECO:0007669"/>
    <property type="project" value="InterPro"/>
</dbReference>
<gene>
    <name evidence="7" type="ORF">B0H66DRAFT_208722</name>
</gene>
<dbReference type="EMBL" id="JAUEDM010000003">
    <property type="protein sequence ID" value="KAK3322569.1"/>
    <property type="molecule type" value="Genomic_DNA"/>
</dbReference>
<evidence type="ECO:0000256" key="2">
    <source>
        <dbReference type="ARBA" id="ARBA00012489"/>
    </source>
</evidence>
<evidence type="ECO:0000256" key="1">
    <source>
        <dbReference type="ARBA" id="ARBA00000451"/>
    </source>
</evidence>
<dbReference type="Proteomes" id="UP001283341">
    <property type="component" value="Unassembled WGS sequence"/>
</dbReference>
<evidence type="ECO:0000313" key="7">
    <source>
        <dbReference type="EMBL" id="KAK3322569.1"/>
    </source>
</evidence>
<comment type="catalytic activity">
    <reaction evidence="1">
        <text>All bonds known to be hydrolyzed by this endopeptidase have arginine in P1 and an acidic residue in P4. P6 is often occupied by an acidic residue or by a hydroxy-amino-acid residue, the phosphorylation of which enhances cleavage.</text>
        <dbReference type="EC" id="3.4.22.49"/>
    </reaction>
</comment>
<feature type="region of interest" description="Disordered" evidence="5">
    <location>
        <begin position="38"/>
        <end position="73"/>
    </location>
</feature>
<dbReference type="PANTHER" id="PTHR12792:SF0">
    <property type="entry name" value="SEPARIN"/>
    <property type="match status" value="1"/>
</dbReference>
<feature type="region of interest" description="Disordered" evidence="5">
    <location>
        <begin position="95"/>
        <end position="117"/>
    </location>
</feature>
<feature type="region of interest" description="Disordered" evidence="5">
    <location>
        <begin position="132"/>
        <end position="168"/>
    </location>
</feature>
<feature type="compositionally biased region" description="Polar residues" evidence="5">
    <location>
        <begin position="1464"/>
        <end position="1474"/>
    </location>
</feature>
<feature type="region of interest" description="Disordered" evidence="5">
    <location>
        <begin position="1444"/>
        <end position="1482"/>
    </location>
</feature>
<accession>A0AAE0ICG6</accession>
<proteinExistence type="predicted"/>
<reference evidence="7" key="1">
    <citation type="journal article" date="2023" name="Mol. Phylogenet. Evol.">
        <title>Genome-scale phylogeny and comparative genomics of the fungal order Sordariales.</title>
        <authorList>
            <person name="Hensen N."/>
            <person name="Bonometti L."/>
            <person name="Westerberg I."/>
            <person name="Brannstrom I.O."/>
            <person name="Guillou S."/>
            <person name="Cros-Aarteil S."/>
            <person name="Calhoun S."/>
            <person name="Haridas S."/>
            <person name="Kuo A."/>
            <person name="Mondo S."/>
            <person name="Pangilinan J."/>
            <person name="Riley R."/>
            <person name="LaButti K."/>
            <person name="Andreopoulos B."/>
            <person name="Lipzen A."/>
            <person name="Chen C."/>
            <person name="Yan M."/>
            <person name="Daum C."/>
            <person name="Ng V."/>
            <person name="Clum A."/>
            <person name="Steindorff A."/>
            <person name="Ohm R.A."/>
            <person name="Martin F."/>
            <person name="Silar P."/>
            <person name="Natvig D.O."/>
            <person name="Lalanne C."/>
            <person name="Gautier V."/>
            <person name="Ament-Velasquez S.L."/>
            <person name="Kruys A."/>
            <person name="Hutchinson M.I."/>
            <person name="Powell A.J."/>
            <person name="Barry K."/>
            <person name="Miller A.N."/>
            <person name="Grigoriev I.V."/>
            <person name="Debuchy R."/>
            <person name="Gladieux P."/>
            <person name="Hiltunen Thoren M."/>
            <person name="Johannesson H."/>
        </authorList>
    </citation>
    <scope>NUCLEOTIDE SEQUENCE</scope>
    <source>
        <strain evidence="7">CBS 118394</strain>
    </source>
</reference>
<dbReference type="GO" id="GO:0051307">
    <property type="term" value="P:meiotic chromosome separation"/>
    <property type="evidence" value="ECO:0007669"/>
    <property type="project" value="TreeGrafter"/>
</dbReference>
<name>A0AAE0ICG6_9PEZI</name>
<evidence type="ECO:0000256" key="3">
    <source>
        <dbReference type="ARBA" id="ARBA00022801"/>
    </source>
</evidence>
<dbReference type="InterPro" id="IPR011990">
    <property type="entry name" value="TPR-like_helical_dom_sf"/>
</dbReference>
<feature type="compositionally biased region" description="Basic and acidic residues" evidence="5">
    <location>
        <begin position="1926"/>
        <end position="1936"/>
    </location>
</feature>
<dbReference type="PANTHER" id="PTHR12792">
    <property type="entry name" value="EXTRA SPINDLE POLES 1-RELATED"/>
    <property type="match status" value="1"/>
</dbReference>
<keyword evidence="8" id="KW-1185">Reference proteome</keyword>
<feature type="compositionally biased region" description="Low complexity" evidence="5">
    <location>
        <begin position="50"/>
        <end position="72"/>
    </location>
</feature>
<evidence type="ECO:0000259" key="6">
    <source>
        <dbReference type="PROSITE" id="PS51700"/>
    </source>
</evidence>
<dbReference type="GO" id="GO:0072686">
    <property type="term" value="C:mitotic spindle"/>
    <property type="evidence" value="ECO:0007669"/>
    <property type="project" value="TreeGrafter"/>
</dbReference>
<keyword evidence="4" id="KW-0159">Chromosome partition</keyword>
<dbReference type="Pfam" id="PF03568">
    <property type="entry name" value="Separin_C"/>
    <property type="match status" value="1"/>
</dbReference>
<evidence type="ECO:0000313" key="8">
    <source>
        <dbReference type="Proteomes" id="UP001283341"/>
    </source>
</evidence>
<dbReference type="GO" id="GO:0005737">
    <property type="term" value="C:cytoplasm"/>
    <property type="evidence" value="ECO:0007669"/>
    <property type="project" value="TreeGrafter"/>
</dbReference>
<feature type="compositionally biased region" description="Polar residues" evidence="5">
    <location>
        <begin position="143"/>
        <end position="168"/>
    </location>
</feature>
<dbReference type="GO" id="GO:0004197">
    <property type="term" value="F:cysteine-type endopeptidase activity"/>
    <property type="evidence" value="ECO:0007669"/>
    <property type="project" value="InterPro"/>
</dbReference>
<evidence type="ECO:0000256" key="5">
    <source>
        <dbReference type="SAM" id="MobiDB-lite"/>
    </source>
</evidence>